<organism evidence="1 2">
    <name type="scientific">Paraglomus brasilianum</name>
    <dbReference type="NCBI Taxonomy" id="144538"/>
    <lineage>
        <taxon>Eukaryota</taxon>
        <taxon>Fungi</taxon>
        <taxon>Fungi incertae sedis</taxon>
        <taxon>Mucoromycota</taxon>
        <taxon>Glomeromycotina</taxon>
        <taxon>Glomeromycetes</taxon>
        <taxon>Paraglomerales</taxon>
        <taxon>Paraglomeraceae</taxon>
        <taxon>Paraglomus</taxon>
    </lineage>
</organism>
<evidence type="ECO:0000313" key="1">
    <source>
        <dbReference type="EMBL" id="CAG8533193.1"/>
    </source>
</evidence>
<dbReference type="EMBL" id="CAJVPI010000423">
    <property type="protein sequence ID" value="CAG8533193.1"/>
    <property type="molecule type" value="Genomic_DNA"/>
</dbReference>
<name>A0A9N9AHF8_9GLOM</name>
<evidence type="ECO:0000313" key="2">
    <source>
        <dbReference type="Proteomes" id="UP000789739"/>
    </source>
</evidence>
<keyword evidence="2" id="KW-1185">Reference proteome</keyword>
<dbReference type="AlphaFoldDB" id="A0A9N9AHF8"/>
<protein>
    <submittedName>
        <fullName evidence="1">11758_t:CDS:1</fullName>
    </submittedName>
</protein>
<proteinExistence type="predicted"/>
<sequence length="182" mass="20592">GRYGVGLPEDIGLFDEREDCMYFNDIFIDYGQLVEKIKGERNVVESLLVGSRPPDTDSVWRHAKDKGFKNSPGTIALGDGGYESALEIVREEGWNMEVWLWRRGMKYDDFSVYGFYFKINYLGLGTLCAIENSFELLNGGKTLPFIGLSNSIIIHAEYNDFYWAFTYGVDAMTGSMPLMSPA</sequence>
<gene>
    <name evidence="1" type="ORF">PBRASI_LOCUS4214</name>
</gene>
<dbReference type="Proteomes" id="UP000789739">
    <property type="component" value="Unassembled WGS sequence"/>
</dbReference>
<comment type="caution">
    <text evidence="1">The sequence shown here is derived from an EMBL/GenBank/DDBJ whole genome shotgun (WGS) entry which is preliminary data.</text>
</comment>
<feature type="non-terminal residue" evidence="1">
    <location>
        <position position="1"/>
    </location>
</feature>
<accession>A0A9N9AHF8</accession>
<reference evidence="1" key="1">
    <citation type="submission" date="2021-06" db="EMBL/GenBank/DDBJ databases">
        <authorList>
            <person name="Kallberg Y."/>
            <person name="Tangrot J."/>
            <person name="Rosling A."/>
        </authorList>
    </citation>
    <scope>NUCLEOTIDE SEQUENCE</scope>
    <source>
        <strain evidence="1">BR232B</strain>
    </source>
</reference>